<dbReference type="AlphaFoldDB" id="A0A3P7RRD9"/>
<accession>A0A3P7RRD9</accession>
<sequence>MLSLLRRPAYRCVAGLEISDDDYPIALELLKTRFGKTQQIQSSLHSKLNNLCPAGEDTQSQRRTLEEVEKCCRQLEALGENIENTQIALLIVSKFPESIVLKLHSDQSVSEPWRVNEIRKRLEEIIAHKEEVQLFIKNLSSKRLNNDEVTAAKTFAAIRPPSFKGTKPTLFK</sequence>
<proteinExistence type="predicted"/>
<evidence type="ECO:0000313" key="1">
    <source>
        <dbReference type="EMBL" id="VDN45576.1"/>
    </source>
</evidence>
<dbReference type="Pfam" id="PF03564">
    <property type="entry name" value="DUF1759"/>
    <property type="match status" value="1"/>
</dbReference>
<gene>
    <name evidence="1" type="ORF">GPUH_LOCUS26453</name>
</gene>
<dbReference type="InterPro" id="IPR005312">
    <property type="entry name" value="DUF1759"/>
</dbReference>
<dbReference type="Proteomes" id="UP000271098">
    <property type="component" value="Unassembled WGS sequence"/>
</dbReference>
<name>A0A3P7RRD9_9BILA</name>
<organism evidence="1 2">
    <name type="scientific">Gongylonema pulchrum</name>
    <dbReference type="NCBI Taxonomy" id="637853"/>
    <lineage>
        <taxon>Eukaryota</taxon>
        <taxon>Metazoa</taxon>
        <taxon>Ecdysozoa</taxon>
        <taxon>Nematoda</taxon>
        <taxon>Chromadorea</taxon>
        <taxon>Rhabditida</taxon>
        <taxon>Spirurina</taxon>
        <taxon>Spiruromorpha</taxon>
        <taxon>Spiruroidea</taxon>
        <taxon>Gongylonematidae</taxon>
        <taxon>Gongylonema</taxon>
    </lineage>
</organism>
<reference evidence="1 2" key="1">
    <citation type="submission" date="2018-11" db="EMBL/GenBank/DDBJ databases">
        <authorList>
            <consortium name="Pathogen Informatics"/>
        </authorList>
    </citation>
    <scope>NUCLEOTIDE SEQUENCE [LARGE SCALE GENOMIC DNA]</scope>
</reference>
<keyword evidence="2" id="KW-1185">Reference proteome</keyword>
<dbReference type="EMBL" id="UYRT01110995">
    <property type="protein sequence ID" value="VDN45576.1"/>
    <property type="molecule type" value="Genomic_DNA"/>
</dbReference>
<protein>
    <submittedName>
        <fullName evidence="1">Uncharacterized protein</fullName>
    </submittedName>
</protein>
<evidence type="ECO:0000313" key="2">
    <source>
        <dbReference type="Proteomes" id="UP000271098"/>
    </source>
</evidence>
<dbReference type="OrthoDB" id="5876002at2759"/>